<dbReference type="Gene3D" id="1.10.1240.10">
    <property type="entry name" value="Methionine synthase domain"/>
    <property type="match status" value="1"/>
</dbReference>
<keyword evidence="30" id="KW-1185">Reference proteome</keyword>
<evidence type="ECO:0000313" key="28">
    <source>
        <dbReference type="EMBL" id="KJJ83513.1"/>
    </source>
</evidence>
<feature type="domain" description="AdoMet activation" evidence="25">
    <location>
        <begin position="870"/>
        <end position="1137"/>
    </location>
</feature>
<dbReference type="Pfam" id="PF02965">
    <property type="entry name" value="Met_synt_B12"/>
    <property type="match status" value="1"/>
</dbReference>
<evidence type="ECO:0000256" key="11">
    <source>
        <dbReference type="ARBA" id="ARBA00022679"/>
    </source>
</evidence>
<comment type="cofactor">
    <cofactor evidence="3 19 20">
        <name>methylcob(III)alamin</name>
        <dbReference type="ChEBI" id="CHEBI:28115"/>
    </cofactor>
</comment>
<gene>
    <name evidence="29" type="ORF">OMAG_000393</name>
    <name evidence="28" type="ORF">OMAG_002600</name>
</gene>
<dbReference type="GO" id="GO:0005829">
    <property type="term" value="C:cytosol"/>
    <property type="evidence" value="ECO:0007669"/>
    <property type="project" value="TreeGrafter"/>
</dbReference>
<dbReference type="EMBL" id="JYNY01000547">
    <property type="protein sequence ID" value="KJJ83513.1"/>
    <property type="molecule type" value="Genomic_DNA"/>
</dbReference>
<evidence type="ECO:0000256" key="6">
    <source>
        <dbReference type="ARBA" id="ARBA00012032"/>
    </source>
</evidence>
<dbReference type="SUPFAM" id="SSF82282">
    <property type="entry name" value="Homocysteine S-methyltransferase"/>
    <property type="match status" value="1"/>
</dbReference>
<dbReference type="GO" id="GO:0008270">
    <property type="term" value="F:zinc ion binding"/>
    <property type="evidence" value="ECO:0007669"/>
    <property type="project" value="UniProtKB-UniRule"/>
</dbReference>
<dbReference type="PIRSF" id="PIRSF000381">
    <property type="entry name" value="MetH"/>
    <property type="match status" value="1"/>
</dbReference>
<dbReference type="PATRIC" id="fig|1609969.3.peg.2789"/>
<evidence type="ECO:0000256" key="3">
    <source>
        <dbReference type="ARBA" id="ARBA00001956"/>
    </source>
</evidence>
<keyword evidence="8 19" id="KW-0489">Methyltransferase</keyword>
<comment type="caution">
    <text evidence="28">The sequence shown here is derived from an EMBL/GenBank/DDBJ whole genome shotgun (WGS) entry which is preliminary data.</text>
</comment>
<feature type="domain" description="Hcy-binding" evidence="23">
    <location>
        <begin position="2"/>
        <end position="309"/>
    </location>
</feature>
<evidence type="ECO:0000259" key="23">
    <source>
        <dbReference type="PROSITE" id="PS50970"/>
    </source>
</evidence>
<dbReference type="InterPro" id="IPR036724">
    <property type="entry name" value="Cobalamin-bd_sf"/>
</dbReference>
<evidence type="ECO:0000256" key="7">
    <source>
        <dbReference type="ARBA" id="ARBA00013998"/>
    </source>
</evidence>
<feature type="domain" description="B12-binding N-terminal" evidence="27">
    <location>
        <begin position="625"/>
        <end position="718"/>
    </location>
</feature>
<dbReference type="Pfam" id="PF02607">
    <property type="entry name" value="B12-binding_2"/>
    <property type="match status" value="1"/>
</dbReference>
<sequence>MTKTFREKIKDEIVLMDGAFGTYIQELGINEMHFGEKSGCMEYLSFSSPSLVSRVHCDYFKAGADAVETNTFGANAIKLREYGLENKVREINTASVKIAIEAAKSFSTKEFPRYVVGTMGPTGILASVSDPKLGGISYKELKNIFYEQAFSLISAGVDACLIETSQDLLEMKAAVSAIRLAAKSLAKDIVIMASFTINEQGRMLLGTTPLAVMASLGYMGVDVIGINCSLGPKEMESTISFLNKYSPTYISCVPNAGLPYRDGDKTVYPLEPREMAEIMGGFLQKYKLDVLGGCCGTTPVHIKSLREIIKKHEKRKKPLLKMFSTFYEGFNLDELSRPIIAGERLNTHGSRKMKELILKDDTDGIIEIAKTQEKAGAKILDLCVALTERSTEEEDAGKITKYLAENISSALMIDSTIPKVIERALENYPGTMFINSVNLEDGGKKAREIFRIASEHSSFVIALTIDEKGMAKTVKEKRRIARGIFEIASLEYKIEPHRIIFDLLTFSLGTGENEYRDAGKNTLDAIKYVKEDLPGVMTVLGVSNISFGLSKEARKVLNAVFLHHAVNSGLDLAIANASEILEYSEIPLKARDLADALIFNREETALEKFIEYFAEQRVVIEKPERISQNTIAPIDARIKQAVIERNKLDIIPILDEALKFFKADVIINEILLSAMREVGIKFNQGELVLPHVLKSAEVMRKAIDYLKNFISKSESITRGKVLLATVFGDVHDIGKNLVKMILENNGFSVLDLGKQVSVEIIIENAKKEAVDIIGLSALLVSTAEHMRTCVKTLHERGLKYPVIIGGAPINEEFARNISIIEDGRIYEGGVFYAKDAFTGLKIAQKLCDNEEKKNILAEYHARIISADNKTQNKNQCAMSNVSKKIISRVKNRDLTITSYGARVMRDINTAELFNYLDISALFNLSWGNKIKDAIKRAEIIEHEFKPMLEDLKKSAIVHGWLAPRVVYGYFKAYSENDSIFMFDESGKIIETISFALSSEETPRETKISDYFYTREEGGSPVVFFAVTIGNKINEIINNLNVAGEYGKMFYVHGLSVQLAEALAEYTHGRIAKELSVAREKIMRYSPGYPIWKNLSDQKKIFNILNVEKLAGIKLTSAFQMIPEQSVTAVMIVAGEID</sequence>
<comment type="similarity">
    <text evidence="5">Belongs to the vitamin-B12 dependent methionine synthase family.</text>
</comment>
<feature type="binding site" evidence="21">
    <location>
        <position position="836"/>
    </location>
    <ligand>
        <name>methylcob(III)alamin</name>
        <dbReference type="ChEBI" id="CHEBI:28115"/>
    </ligand>
</feature>
<reference evidence="28 30" key="1">
    <citation type="submission" date="2015-02" db="EMBL/GenBank/DDBJ databases">
        <title>Single-cell genomics of uncultivated deep-branching MTB reveals a conserved set of magnetosome genes.</title>
        <authorList>
            <person name="Kolinko S."/>
            <person name="Richter M."/>
            <person name="Glockner F.O."/>
            <person name="Brachmann A."/>
            <person name="Schuler D."/>
        </authorList>
    </citation>
    <scope>NUCLEOTIDE SEQUENCE [LARGE SCALE GENOMIC DNA]</scope>
    <source>
        <strain evidence="28">SKK-01</strain>
    </source>
</reference>
<dbReference type="Gene3D" id="3.40.50.280">
    <property type="entry name" value="Cobalamin-binding domain"/>
    <property type="match status" value="1"/>
</dbReference>
<dbReference type="InterPro" id="IPR004223">
    <property type="entry name" value="VitB12-dep_Met_synth_activ_dom"/>
</dbReference>
<dbReference type="InterPro" id="IPR003759">
    <property type="entry name" value="Cbl-bd_cap"/>
</dbReference>
<feature type="binding site" evidence="21">
    <location>
        <begin position="728"/>
        <end position="732"/>
    </location>
    <ligand>
        <name>methylcob(III)alamin</name>
        <dbReference type="ChEBI" id="CHEBI:28115"/>
    </ligand>
</feature>
<dbReference type="Pfam" id="PF02310">
    <property type="entry name" value="B12-binding"/>
    <property type="match status" value="1"/>
</dbReference>
<dbReference type="InterPro" id="IPR003726">
    <property type="entry name" value="HCY_dom"/>
</dbReference>
<dbReference type="Gene3D" id="3.20.20.20">
    <property type="entry name" value="Dihydropteroate synthase-like"/>
    <property type="match status" value="1"/>
</dbReference>
<dbReference type="PROSITE" id="PS50970">
    <property type="entry name" value="HCY"/>
    <property type="match status" value="1"/>
</dbReference>
<comment type="catalytic activity">
    <reaction evidence="1 19">
        <text>(6S)-5-methyl-5,6,7,8-tetrahydrofolate + L-homocysteine = (6S)-5,6,7,8-tetrahydrofolate + L-methionine</text>
        <dbReference type="Rhea" id="RHEA:11172"/>
        <dbReference type="ChEBI" id="CHEBI:18608"/>
        <dbReference type="ChEBI" id="CHEBI:57453"/>
        <dbReference type="ChEBI" id="CHEBI:57844"/>
        <dbReference type="ChEBI" id="CHEBI:58199"/>
        <dbReference type="EC" id="2.1.1.13"/>
    </reaction>
</comment>
<dbReference type="GO" id="GO:0032259">
    <property type="term" value="P:methylation"/>
    <property type="evidence" value="ECO:0007669"/>
    <property type="project" value="UniProtKB-KW"/>
</dbReference>
<evidence type="ECO:0000256" key="8">
    <source>
        <dbReference type="ARBA" id="ARBA00022603"/>
    </source>
</evidence>
<keyword evidence="11 19" id="KW-0808">Transferase</keyword>
<dbReference type="SUPFAM" id="SSF56507">
    <property type="entry name" value="Methionine synthase activation domain-like"/>
    <property type="match status" value="1"/>
</dbReference>
<evidence type="ECO:0000256" key="9">
    <source>
        <dbReference type="ARBA" id="ARBA00022605"/>
    </source>
</evidence>
<dbReference type="AlphaFoldDB" id="A0A0F0CJL3"/>
<feature type="binding site" evidence="21">
    <location>
        <position position="1083"/>
    </location>
    <ligand>
        <name>S-adenosyl-L-methionine</name>
        <dbReference type="ChEBI" id="CHEBI:59789"/>
    </ligand>
</feature>
<keyword evidence="15 19" id="KW-0862">Zinc</keyword>
<evidence type="ECO:0000256" key="2">
    <source>
        <dbReference type="ARBA" id="ARBA00001947"/>
    </source>
</evidence>
<dbReference type="SUPFAM" id="SSF51717">
    <property type="entry name" value="Dihydropteroate synthetase-like"/>
    <property type="match status" value="1"/>
</dbReference>
<accession>A0A0F0CJL3</accession>
<feature type="domain" description="B12-binding" evidence="26">
    <location>
        <begin position="718"/>
        <end position="857"/>
    </location>
</feature>
<dbReference type="GO" id="GO:0050667">
    <property type="term" value="P:homocysteine metabolic process"/>
    <property type="evidence" value="ECO:0007669"/>
    <property type="project" value="TreeGrafter"/>
</dbReference>
<keyword evidence="17 19" id="KW-0170">Cobalt</keyword>
<evidence type="ECO:0000256" key="1">
    <source>
        <dbReference type="ARBA" id="ARBA00001700"/>
    </source>
</evidence>
<keyword evidence="10 19" id="KW-0846">Cobalamin</keyword>
<dbReference type="PANTHER" id="PTHR45833:SF1">
    <property type="entry name" value="METHIONINE SYNTHASE"/>
    <property type="match status" value="1"/>
</dbReference>
<evidence type="ECO:0000256" key="19">
    <source>
        <dbReference type="PIRNR" id="PIRNR000381"/>
    </source>
</evidence>
<dbReference type="PROSITE" id="PS51337">
    <property type="entry name" value="B12_BINDING_NTER"/>
    <property type="match status" value="1"/>
</dbReference>
<dbReference type="Gene3D" id="3.20.20.330">
    <property type="entry name" value="Homocysteine-binding-like domain"/>
    <property type="match status" value="1"/>
</dbReference>
<feature type="binding site" evidence="21">
    <location>
        <position position="776"/>
    </location>
    <ligand>
        <name>methylcob(III)alamin</name>
        <dbReference type="ChEBI" id="CHEBI:28115"/>
    </ligand>
</feature>
<feature type="binding site" evidence="20 22">
    <location>
        <position position="294"/>
    </location>
    <ligand>
        <name>Zn(2+)</name>
        <dbReference type="ChEBI" id="CHEBI:29105"/>
    </ligand>
</feature>
<comment type="domain">
    <text evidence="19">Modular enzyme with four functionally distinct domains. The isolated Hcy-binding domain catalyzes methyl transfer from free methylcobalamin to homocysteine. The Hcy-binding domain in association with the pterin-binding domain catalyzes the methylation of cob(I)alamin by methyltetrahydrofolate and the methylation of homocysteine. The B12-binding domain binds the cofactor. The AdoMet activation domain binds S-adenosyl-L-methionine. Under aerobic conditions cob(I)alamin can be converted to inactive cob(II)alamin. Reductive methylation by S-adenosyl-L-methionine and flavodoxin regenerates methylcobalamin.</text>
</comment>
<dbReference type="UniPathway" id="UPA00051">
    <property type="reaction ID" value="UER00081"/>
</dbReference>
<dbReference type="Pfam" id="PF02574">
    <property type="entry name" value="S-methyl_trans"/>
    <property type="match status" value="1"/>
</dbReference>
<dbReference type="InterPro" id="IPR011005">
    <property type="entry name" value="Dihydropteroate_synth-like_sf"/>
</dbReference>
<dbReference type="SUPFAM" id="SSF52242">
    <property type="entry name" value="Cobalamin (vitamin B12)-binding domain"/>
    <property type="match status" value="1"/>
</dbReference>
<dbReference type="InterPro" id="IPR036589">
    <property type="entry name" value="HCY_dom_sf"/>
</dbReference>
<dbReference type="PROSITE" id="PS50974">
    <property type="entry name" value="ADOMET_ACTIVATION"/>
    <property type="match status" value="1"/>
</dbReference>
<dbReference type="GO" id="GO:0046653">
    <property type="term" value="P:tetrahydrofolate metabolic process"/>
    <property type="evidence" value="ECO:0007669"/>
    <property type="project" value="TreeGrafter"/>
</dbReference>
<comment type="pathway">
    <text evidence="4 19">Amino-acid biosynthesis; L-methionine biosynthesis via de novo pathway; L-methionine from L-homocysteine (MetH route): step 1/1.</text>
</comment>
<dbReference type="InterPro" id="IPR037010">
    <property type="entry name" value="VitB12-dep_Met_synth_activ_sf"/>
</dbReference>
<dbReference type="GO" id="GO:0031419">
    <property type="term" value="F:cobalamin binding"/>
    <property type="evidence" value="ECO:0007669"/>
    <property type="project" value="UniProtKB-UniRule"/>
</dbReference>
<evidence type="ECO:0000256" key="10">
    <source>
        <dbReference type="ARBA" id="ARBA00022628"/>
    </source>
</evidence>
<feature type="binding site" evidence="21">
    <location>
        <position position="917"/>
    </location>
    <ligand>
        <name>S-adenosyl-L-methionine</name>
        <dbReference type="ChEBI" id="CHEBI:59789"/>
    </ligand>
</feature>
<evidence type="ECO:0000256" key="13">
    <source>
        <dbReference type="ARBA" id="ARBA00022723"/>
    </source>
</evidence>
<dbReference type="InterPro" id="IPR011822">
    <property type="entry name" value="MetH"/>
</dbReference>
<evidence type="ECO:0000256" key="21">
    <source>
        <dbReference type="PIRSR" id="PIRSR000381-2"/>
    </source>
</evidence>
<organism evidence="28 30">
    <name type="scientific">Candidatus Omnitrophus magneticus</name>
    <dbReference type="NCBI Taxonomy" id="1609969"/>
    <lineage>
        <taxon>Bacteria</taxon>
        <taxon>Pseudomonadati</taxon>
        <taxon>Candidatus Omnitrophota</taxon>
        <taxon>Candidatus Omnitrophus</taxon>
    </lineage>
</organism>
<dbReference type="Proteomes" id="UP000033428">
    <property type="component" value="Unassembled WGS sequence"/>
</dbReference>
<dbReference type="InterPro" id="IPR036594">
    <property type="entry name" value="Meth_synthase_dom"/>
</dbReference>
<evidence type="ECO:0000313" key="30">
    <source>
        <dbReference type="Proteomes" id="UP000033428"/>
    </source>
</evidence>
<feature type="binding site" evidence="20 22">
    <location>
        <position position="228"/>
    </location>
    <ligand>
        <name>Zn(2+)</name>
        <dbReference type="ChEBI" id="CHEBI:29105"/>
    </ligand>
</feature>
<dbReference type="EMBL" id="JYNY01000084">
    <property type="protein sequence ID" value="KJJ85726.1"/>
    <property type="molecule type" value="Genomic_DNA"/>
</dbReference>
<evidence type="ECO:0000256" key="12">
    <source>
        <dbReference type="ARBA" id="ARBA00022691"/>
    </source>
</evidence>
<dbReference type="Gene3D" id="3.10.196.10">
    <property type="entry name" value="Vitamin B12-dependent methionine synthase, activation domain"/>
    <property type="match status" value="1"/>
</dbReference>
<dbReference type="Pfam" id="PF00809">
    <property type="entry name" value="Pterin_bind"/>
    <property type="match status" value="1"/>
</dbReference>
<dbReference type="SMART" id="SM01018">
    <property type="entry name" value="B12-binding_2"/>
    <property type="match status" value="1"/>
</dbReference>
<evidence type="ECO:0000259" key="24">
    <source>
        <dbReference type="PROSITE" id="PS50972"/>
    </source>
</evidence>
<evidence type="ECO:0000256" key="20">
    <source>
        <dbReference type="PIRSR" id="PIRSR000381-1"/>
    </source>
</evidence>
<evidence type="ECO:0000256" key="5">
    <source>
        <dbReference type="ARBA" id="ARBA00010398"/>
    </source>
</evidence>
<protein>
    <recommendedName>
        <fullName evidence="7 19">Methionine synthase</fullName>
        <ecNumber evidence="6 19">2.1.1.13</ecNumber>
    </recommendedName>
    <alternativeName>
        <fullName evidence="19">5-methyltetrahydrofolate--homocysteine methyltransferase</fullName>
    </alternativeName>
</protein>
<dbReference type="PROSITE" id="PS51332">
    <property type="entry name" value="B12_BINDING"/>
    <property type="match status" value="1"/>
</dbReference>
<name>A0A0F0CJL3_9BACT</name>
<dbReference type="EC" id="2.1.1.13" evidence="6 19"/>
<dbReference type="InterPro" id="IPR006158">
    <property type="entry name" value="Cobalamin-bd"/>
</dbReference>
<keyword evidence="16 19" id="KW-0486">Methionine biosynthesis</keyword>
<keyword evidence="13 19" id="KW-0479">Metal-binding</keyword>
<keyword evidence="14" id="KW-0677">Repeat</keyword>
<dbReference type="FunFam" id="3.20.20.20:FF:000007">
    <property type="entry name" value="Methionine synthase"/>
    <property type="match status" value="1"/>
</dbReference>
<evidence type="ECO:0000256" key="17">
    <source>
        <dbReference type="ARBA" id="ARBA00023285"/>
    </source>
</evidence>
<comment type="function">
    <text evidence="18 19">Catalyzes the transfer of a methyl group from methyl-cobalamin to homocysteine, yielding enzyme-bound cob(I)alamin and methionine. Subsequently, remethylates the cofactor using methyltetrahydrofolate.</text>
</comment>
<evidence type="ECO:0000256" key="14">
    <source>
        <dbReference type="ARBA" id="ARBA00022737"/>
    </source>
</evidence>
<dbReference type="PANTHER" id="PTHR45833">
    <property type="entry name" value="METHIONINE SYNTHASE"/>
    <property type="match status" value="1"/>
</dbReference>
<evidence type="ECO:0000256" key="15">
    <source>
        <dbReference type="ARBA" id="ARBA00022833"/>
    </source>
</evidence>
<keyword evidence="9 19" id="KW-0028">Amino-acid biosynthesis</keyword>
<proteinExistence type="inferred from homology"/>
<dbReference type="PROSITE" id="PS50972">
    <property type="entry name" value="PTERIN_BINDING"/>
    <property type="match status" value="1"/>
</dbReference>
<evidence type="ECO:0000256" key="4">
    <source>
        <dbReference type="ARBA" id="ARBA00005178"/>
    </source>
</evidence>
<evidence type="ECO:0000313" key="29">
    <source>
        <dbReference type="EMBL" id="KJJ85726.1"/>
    </source>
</evidence>
<feature type="binding site" description="axial binding residue" evidence="20">
    <location>
        <position position="731"/>
    </location>
    <ligand>
        <name>methylcob(III)alamin</name>
        <dbReference type="ChEBI" id="CHEBI:28115"/>
    </ligand>
    <ligandPart>
        <name>Co</name>
        <dbReference type="ChEBI" id="CHEBI:27638"/>
    </ligandPart>
</feature>
<dbReference type="InterPro" id="IPR000489">
    <property type="entry name" value="Pterin-binding_dom"/>
</dbReference>
<evidence type="ECO:0000256" key="22">
    <source>
        <dbReference type="PROSITE-ProRule" id="PRU00333"/>
    </source>
</evidence>
<comment type="cofactor">
    <cofactor evidence="2 19 22">
        <name>Zn(2+)</name>
        <dbReference type="ChEBI" id="CHEBI:29105"/>
    </cofactor>
</comment>
<feature type="domain" description="Pterin-binding" evidence="24">
    <location>
        <begin position="338"/>
        <end position="595"/>
    </location>
</feature>
<evidence type="ECO:0000259" key="26">
    <source>
        <dbReference type="PROSITE" id="PS51332"/>
    </source>
</evidence>
<dbReference type="FunFam" id="3.20.20.330:FF:000001">
    <property type="entry name" value="Methionine synthase"/>
    <property type="match status" value="1"/>
</dbReference>
<feature type="binding site" evidence="20 22">
    <location>
        <position position="295"/>
    </location>
    <ligand>
        <name>Zn(2+)</name>
        <dbReference type="ChEBI" id="CHEBI:29105"/>
    </ligand>
</feature>
<dbReference type="GO" id="GO:0008705">
    <property type="term" value="F:methionine synthase activity"/>
    <property type="evidence" value="ECO:0007669"/>
    <property type="project" value="UniProtKB-UniRule"/>
</dbReference>
<evidence type="ECO:0000256" key="18">
    <source>
        <dbReference type="ARBA" id="ARBA00025552"/>
    </source>
</evidence>
<evidence type="ECO:0000259" key="27">
    <source>
        <dbReference type="PROSITE" id="PS51337"/>
    </source>
</evidence>
<dbReference type="SUPFAM" id="SSF47644">
    <property type="entry name" value="Methionine synthase domain"/>
    <property type="match status" value="1"/>
</dbReference>
<evidence type="ECO:0000256" key="16">
    <source>
        <dbReference type="ARBA" id="ARBA00023167"/>
    </source>
</evidence>
<keyword evidence="12 19" id="KW-0949">S-adenosyl-L-methionine</keyword>
<evidence type="ECO:0000259" key="25">
    <source>
        <dbReference type="PROSITE" id="PS50974"/>
    </source>
</evidence>
<dbReference type="InterPro" id="IPR050554">
    <property type="entry name" value="Met_Synthase/Corrinoid"/>
</dbReference>